<accession>A0A815VH40</accession>
<comment type="caution">
    <text evidence="1">The sequence shown here is derived from an EMBL/GenBank/DDBJ whole genome shotgun (WGS) entry which is preliminary data.</text>
</comment>
<keyword evidence="4" id="KW-1185">Reference proteome</keyword>
<sequence>DNDAEPVFRAVSSLQAQKAKRATAIEKKPPAGPAKRATAIEALKAEKEPAAIEVPTSVRARGREGGFSVDR</sequence>
<organism evidence="1 3">
    <name type="scientific">Rotaria sordida</name>
    <dbReference type="NCBI Taxonomy" id="392033"/>
    <lineage>
        <taxon>Eukaryota</taxon>
        <taxon>Metazoa</taxon>
        <taxon>Spiralia</taxon>
        <taxon>Gnathifera</taxon>
        <taxon>Rotifera</taxon>
        <taxon>Eurotatoria</taxon>
        <taxon>Bdelloidea</taxon>
        <taxon>Philodinida</taxon>
        <taxon>Philodinidae</taxon>
        <taxon>Rotaria</taxon>
    </lineage>
</organism>
<evidence type="ECO:0000313" key="1">
    <source>
        <dbReference type="EMBL" id="CAF1531926.1"/>
    </source>
</evidence>
<evidence type="ECO:0000313" key="3">
    <source>
        <dbReference type="Proteomes" id="UP000663854"/>
    </source>
</evidence>
<dbReference type="AlphaFoldDB" id="A0A815VH40"/>
<name>A0A815VH40_9BILA</name>
<evidence type="ECO:0000313" key="2">
    <source>
        <dbReference type="EMBL" id="CAF1665893.1"/>
    </source>
</evidence>
<feature type="non-terminal residue" evidence="1">
    <location>
        <position position="1"/>
    </location>
</feature>
<proteinExistence type="predicted"/>
<dbReference type="EMBL" id="CAJNOH010012082">
    <property type="protein sequence ID" value="CAF1531926.1"/>
    <property type="molecule type" value="Genomic_DNA"/>
</dbReference>
<dbReference type="EMBL" id="CAJNOL010013951">
    <property type="protein sequence ID" value="CAF1665893.1"/>
    <property type="molecule type" value="Genomic_DNA"/>
</dbReference>
<protein>
    <submittedName>
        <fullName evidence="1">Uncharacterized protein</fullName>
    </submittedName>
</protein>
<dbReference type="Proteomes" id="UP000663854">
    <property type="component" value="Unassembled WGS sequence"/>
</dbReference>
<dbReference type="Proteomes" id="UP000663870">
    <property type="component" value="Unassembled WGS sequence"/>
</dbReference>
<evidence type="ECO:0000313" key="4">
    <source>
        <dbReference type="Proteomes" id="UP000663870"/>
    </source>
</evidence>
<reference evidence="1" key="1">
    <citation type="submission" date="2021-02" db="EMBL/GenBank/DDBJ databases">
        <authorList>
            <person name="Nowell W R."/>
        </authorList>
    </citation>
    <scope>NUCLEOTIDE SEQUENCE</scope>
</reference>
<gene>
    <name evidence="2" type="ORF">JXQ802_LOCUS56801</name>
    <name evidence="1" type="ORF">PYM288_LOCUS40224</name>
</gene>